<proteinExistence type="predicted"/>
<dbReference type="AlphaFoldDB" id="A0A4Z0JPQ3"/>
<evidence type="ECO:0000313" key="2">
    <source>
        <dbReference type="Proteomes" id="UP000298021"/>
    </source>
</evidence>
<keyword evidence="2" id="KW-1185">Reference proteome</keyword>
<dbReference type="EMBL" id="RKLY01000006">
    <property type="protein sequence ID" value="TGD24354.1"/>
    <property type="molecule type" value="Genomic_DNA"/>
</dbReference>
<dbReference type="Proteomes" id="UP000298021">
    <property type="component" value="Unassembled WGS sequence"/>
</dbReference>
<comment type="caution">
    <text evidence="1">The sequence shown here is derived from an EMBL/GenBank/DDBJ whole genome shotgun (WGS) entry which is preliminary data.</text>
</comment>
<name>A0A4Z0JPQ3_9LACO</name>
<protein>
    <submittedName>
        <fullName evidence="1">Uncharacterized protein</fullName>
    </submittedName>
</protein>
<gene>
    <name evidence="1" type="ORF">EGT49_03600</name>
</gene>
<dbReference type="RefSeq" id="WP_135371596.1">
    <property type="nucleotide sequence ID" value="NZ_RKLY01000006.1"/>
</dbReference>
<evidence type="ECO:0000313" key="1">
    <source>
        <dbReference type="EMBL" id="TGD24354.1"/>
    </source>
</evidence>
<sequence length="59" mass="7270">MSKRNLIIYFDYDVEKRFENVREINTHDGTLEFYYWNEFGNQSKAQYDMSKLLGFVYEI</sequence>
<reference evidence="1 2" key="1">
    <citation type="submission" date="2018-10" db="EMBL/GenBank/DDBJ databases">
        <title>Lactobacillus sp. R7 and Lactobacillus sp. R19 isolated from fermented mustard green product of Taiwan.</title>
        <authorList>
            <person name="Lin S.-T."/>
        </authorList>
    </citation>
    <scope>NUCLEOTIDE SEQUENCE [LARGE SCALE GENOMIC DNA]</scope>
    <source>
        <strain evidence="1 2">BCRC 81127</strain>
    </source>
</reference>
<organism evidence="1 2">
    <name type="scientific">Companilactobacillus suantsaicola</name>
    <dbReference type="NCBI Taxonomy" id="2487723"/>
    <lineage>
        <taxon>Bacteria</taxon>
        <taxon>Bacillati</taxon>
        <taxon>Bacillota</taxon>
        <taxon>Bacilli</taxon>
        <taxon>Lactobacillales</taxon>
        <taxon>Lactobacillaceae</taxon>
        <taxon>Companilactobacillus</taxon>
    </lineage>
</organism>
<accession>A0A4Z0JPQ3</accession>